<dbReference type="InterPro" id="IPR018076">
    <property type="entry name" value="T2SS_GspF_dom"/>
</dbReference>
<accession>A0ABS3LY64</accession>
<dbReference type="Gene3D" id="1.20.81.30">
    <property type="entry name" value="Type II secretion system (T2SS), domain F"/>
    <property type="match status" value="1"/>
</dbReference>
<reference evidence="8 9" key="1">
    <citation type="submission" date="2021-03" db="EMBL/GenBank/DDBJ databases">
        <title>The complete genome sequence of Acetobacter sacchari TBRC 11175.</title>
        <authorList>
            <person name="Charoenyingcharoen P."/>
            <person name="Yukphan P."/>
        </authorList>
    </citation>
    <scope>NUCLEOTIDE SEQUENCE [LARGE SCALE GENOMIC DNA]</scope>
    <source>
        <strain evidence="8 9">TBRC 11175</strain>
    </source>
</reference>
<evidence type="ECO:0000256" key="3">
    <source>
        <dbReference type="ARBA" id="ARBA00022692"/>
    </source>
</evidence>
<evidence type="ECO:0000313" key="8">
    <source>
        <dbReference type="EMBL" id="MBO1360849.1"/>
    </source>
</evidence>
<feature type="transmembrane region" description="Helical" evidence="6">
    <location>
        <begin position="60"/>
        <end position="86"/>
    </location>
</feature>
<dbReference type="Proteomes" id="UP000664771">
    <property type="component" value="Unassembled WGS sequence"/>
</dbReference>
<dbReference type="InterPro" id="IPR042094">
    <property type="entry name" value="T2SS_GspF_sf"/>
</dbReference>
<evidence type="ECO:0000256" key="1">
    <source>
        <dbReference type="ARBA" id="ARBA00004651"/>
    </source>
</evidence>
<keyword evidence="4 6" id="KW-1133">Transmembrane helix</keyword>
<protein>
    <submittedName>
        <fullName evidence="8">Type II secretion system F family protein</fullName>
    </submittedName>
</protein>
<dbReference type="EMBL" id="JAFVMF010000015">
    <property type="protein sequence ID" value="MBO1360849.1"/>
    <property type="molecule type" value="Genomic_DNA"/>
</dbReference>
<dbReference type="Pfam" id="PF00482">
    <property type="entry name" value="T2SSF"/>
    <property type="match status" value="1"/>
</dbReference>
<keyword evidence="9" id="KW-1185">Reference proteome</keyword>
<feature type="domain" description="Type II secretion system protein GspF" evidence="7">
    <location>
        <begin position="3"/>
        <end position="124"/>
    </location>
</feature>
<comment type="caution">
    <text evidence="8">The sequence shown here is derived from an EMBL/GenBank/DDBJ whole genome shotgun (WGS) entry which is preliminary data.</text>
</comment>
<dbReference type="PANTHER" id="PTHR35007:SF1">
    <property type="entry name" value="PILUS ASSEMBLY PROTEIN"/>
    <property type="match status" value="1"/>
</dbReference>
<evidence type="ECO:0000256" key="6">
    <source>
        <dbReference type="SAM" id="Phobius"/>
    </source>
</evidence>
<dbReference type="RefSeq" id="WP_207882154.1">
    <property type="nucleotide sequence ID" value="NZ_JAFVMF010000015.1"/>
</dbReference>
<keyword evidence="2" id="KW-1003">Cell membrane</keyword>
<evidence type="ECO:0000256" key="2">
    <source>
        <dbReference type="ARBA" id="ARBA00022475"/>
    </source>
</evidence>
<feature type="transmembrane region" description="Helical" evidence="6">
    <location>
        <begin position="107"/>
        <end position="126"/>
    </location>
</feature>
<name>A0ABS3LY64_9PROT</name>
<keyword evidence="3 6" id="KW-0812">Transmembrane</keyword>
<evidence type="ECO:0000256" key="5">
    <source>
        <dbReference type="ARBA" id="ARBA00023136"/>
    </source>
</evidence>
<comment type="subcellular location">
    <subcellularLocation>
        <location evidence="1">Cell membrane</location>
        <topology evidence="1">Multi-pass membrane protein</topology>
    </subcellularLocation>
</comment>
<dbReference type="PANTHER" id="PTHR35007">
    <property type="entry name" value="INTEGRAL MEMBRANE PROTEIN-RELATED"/>
    <property type="match status" value="1"/>
</dbReference>
<gene>
    <name evidence="8" type="ORF">J2D73_13745</name>
</gene>
<evidence type="ECO:0000313" key="9">
    <source>
        <dbReference type="Proteomes" id="UP000664771"/>
    </source>
</evidence>
<evidence type="ECO:0000256" key="4">
    <source>
        <dbReference type="ARBA" id="ARBA00022989"/>
    </source>
</evidence>
<sequence>MISRNLKVGVSLIKSIEIVSREASSPTKELFREVVASTVVGRDLGDSLREVARNINVQEYIFFSTVIGIQISTGGGLAEMLEIFGASIKKRIFARKKALALASEARASCYVLGGMPPVMAIVMYLMNPDYMRVLYETDLGKRLMYVAFSSFFLGIGSMVVISKRVLR</sequence>
<evidence type="ECO:0000259" key="7">
    <source>
        <dbReference type="Pfam" id="PF00482"/>
    </source>
</evidence>
<keyword evidence="5 6" id="KW-0472">Membrane</keyword>
<proteinExistence type="predicted"/>
<feature type="transmembrane region" description="Helical" evidence="6">
    <location>
        <begin position="142"/>
        <end position="161"/>
    </location>
</feature>
<organism evidence="8 9">
    <name type="scientific">Acetobacter sacchari</name>
    <dbReference type="NCBI Taxonomy" id="2661687"/>
    <lineage>
        <taxon>Bacteria</taxon>
        <taxon>Pseudomonadati</taxon>
        <taxon>Pseudomonadota</taxon>
        <taxon>Alphaproteobacteria</taxon>
        <taxon>Acetobacterales</taxon>
        <taxon>Acetobacteraceae</taxon>
        <taxon>Acetobacter</taxon>
    </lineage>
</organism>